<dbReference type="AlphaFoldDB" id="A0A0N4W366"/>
<name>A0A0N4W366_HAEPC</name>
<organism evidence="4">
    <name type="scientific">Haemonchus placei</name>
    <name type="common">Barber's pole worm</name>
    <dbReference type="NCBI Taxonomy" id="6290"/>
    <lineage>
        <taxon>Eukaryota</taxon>
        <taxon>Metazoa</taxon>
        <taxon>Ecdysozoa</taxon>
        <taxon>Nematoda</taxon>
        <taxon>Chromadorea</taxon>
        <taxon>Rhabditida</taxon>
        <taxon>Rhabditina</taxon>
        <taxon>Rhabditomorpha</taxon>
        <taxon>Strongyloidea</taxon>
        <taxon>Trichostrongylidae</taxon>
        <taxon>Haemonchus</taxon>
    </lineage>
</organism>
<evidence type="ECO:0000313" key="2">
    <source>
        <dbReference type="EMBL" id="VDO22741.1"/>
    </source>
</evidence>
<proteinExistence type="predicted"/>
<dbReference type="EMBL" id="UZAF01016187">
    <property type="protein sequence ID" value="VDO22741.1"/>
    <property type="molecule type" value="Genomic_DNA"/>
</dbReference>
<reference evidence="4" key="1">
    <citation type="submission" date="2017-02" db="UniProtKB">
        <authorList>
            <consortium name="WormBaseParasite"/>
        </authorList>
    </citation>
    <scope>IDENTIFICATION</scope>
</reference>
<evidence type="ECO:0000313" key="4">
    <source>
        <dbReference type="WBParaSite" id="HPLM_0000423201-mRNA-1"/>
    </source>
</evidence>
<feature type="transmembrane region" description="Helical" evidence="1">
    <location>
        <begin position="13"/>
        <end position="31"/>
    </location>
</feature>
<dbReference type="Pfam" id="PF10317">
    <property type="entry name" value="7TM_GPCR_Srd"/>
    <property type="match status" value="1"/>
</dbReference>
<sequence>MEWVWWTSNSVNIIVNFIGTVGNSVLIYMILKKTPAPMISYSVLLFNNAICDLLICITTVLALQRKSVDEQYYNTYKFKRIAALALLHKKFKMLPGF</sequence>
<keyword evidence="1" id="KW-0812">Transmembrane</keyword>
<accession>A0A0N4W366</accession>
<dbReference type="Gene3D" id="1.20.1070.10">
    <property type="entry name" value="Rhodopsin 7-helix transmembrane proteins"/>
    <property type="match status" value="1"/>
</dbReference>
<reference evidence="2 3" key="2">
    <citation type="submission" date="2018-11" db="EMBL/GenBank/DDBJ databases">
        <authorList>
            <consortium name="Pathogen Informatics"/>
        </authorList>
    </citation>
    <scope>NUCLEOTIDE SEQUENCE [LARGE SCALE GENOMIC DNA]</scope>
    <source>
        <strain evidence="2 3">MHpl1</strain>
    </source>
</reference>
<keyword evidence="1" id="KW-0472">Membrane</keyword>
<dbReference type="Proteomes" id="UP000268014">
    <property type="component" value="Unassembled WGS sequence"/>
</dbReference>
<dbReference type="InterPro" id="IPR019421">
    <property type="entry name" value="7TM_GPCR_serpentine_rcpt_Srd"/>
</dbReference>
<evidence type="ECO:0000256" key="1">
    <source>
        <dbReference type="SAM" id="Phobius"/>
    </source>
</evidence>
<dbReference type="SUPFAM" id="SSF81321">
    <property type="entry name" value="Family A G protein-coupled receptor-like"/>
    <property type="match status" value="1"/>
</dbReference>
<evidence type="ECO:0000313" key="3">
    <source>
        <dbReference type="Proteomes" id="UP000268014"/>
    </source>
</evidence>
<dbReference type="OrthoDB" id="5873496at2759"/>
<keyword evidence="1" id="KW-1133">Transmembrane helix</keyword>
<protein>
    <submittedName>
        <fullName evidence="4">G_PROTEIN_RECEP_F1_2 domain-containing protein</fullName>
    </submittedName>
</protein>
<dbReference type="WBParaSite" id="HPLM_0000423201-mRNA-1">
    <property type="protein sequence ID" value="HPLM_0000423201-mRNA-1"/>
    <property type="gene ID" value="HPLM_0000423201"/>
</dbReference>
<keyword evidence="3" id="KW-1185">Reference proteome</keyword>
<gene>
    <name evidence="2" type="ORF">HPLM_LOCUS4224</name>
</gene>
<feature type="transmembrane region" description="Helical" evidence="1">
    <location>
        <begin position="43"/>
        <end position="63"/>
    </location>
</feature>